<dbReference type="PANTHER" id="PTHR48111:SF1">
    <property type="entry name" value="TWO-COMPONENT RESPONSE REGULATOR ORR33"/>
    <property type="match status" value="1"/>
</dbReference>
<dbReference type="GO" id="GO:0006355">
    <property type="term" value="P:regulation of DNA-templated transcription"/>
    <property type="evidence" value="ECO:0007669"/>
    <property type="project" value="InterPro"/>
</dbReference>
<evidence type="ECO:0000256" key="1">
    <source>
        <dbReference type="ARBA" id="ARBA00022553"/>
    </source>
</evidence>
<dbReference type="SUPFAM" id="SSF52172">
    <property type="entry name" value="CheY-like"/>
    <property type="match status" value="1"/>
</dbReference>
<dbReference type="SMART" id="SM00448">
    <property type="entry name" value="REC"/>
    <property type="match status" value="1"/>
</dbReference>
<feature type="modified residue" description="4-aspartylphosphate" evidence="6">
    <location>
        <position position="52"/>
    </location>
</feature>
<keyword evidence="2" id="KW-0902">Two-component regulatory system</keyword>
<reference evidence="10 11" key="1">
    <citation type="submission" date="2016-12" db="EMBL/GenBank/DDBJ databases">
        <title>The draft genome sequence of Actinophytocola sp. 11-183.</title>
        <authorList>
            <person name="Wang W."/>
            <person name="Yuan L."/>
        </authorList>
    </citation>
    <scope>NUCLEOTIDE SEQUENCE [LARGE SCALE GENOMIC DNA]</scope>
    <source>
        <strain evidence="10 11">11-183</strain>
    </source>
</reference>
<dbReference type="PROSITE" id="PS50110">
    <property type="entry name" value="RESPONSE_REGULATORY"/>
    <property type="match status" value="1"/>
</dbReference>
<comment type="caution">
    <text evidence="10">The sequence shown here is derived from an EMBL/GenBank/DDBJ whole genome shotgun (WGS) entry which is preliminary data.</text>
</comment>
<keyword evidence="11" id="KW-1185">Reference proteome</keyword>
<dbReference type="OrthoDB" id="4127044at2"/>
<dbReference type="GO" id="GO:0000976">
    <property type="term" value="F:transcription cis-regulatory region binding"/>
    <property type="evidence" value="ECO:0007669"/>
    <property type="project" value="TreeGrafter"/>
</dbReference>
<dbReference type="InterPro" id="IPR011006">
    <property type="entry name" value="CheY-like_superfamily"/>
</dbReference>
<dbReference type="InterPro" id="IPR039420">
    <property type="entry name" value="WalR-like"/>
</dbReference>
<evidence type="ECO:0000256" key="7">
    <source>
        <dbReference type="PROSITE-ProRule" id="PRU01091"/>
    </source>
</evidence>
<dbReference type="PROSITE" id="PS51755">
    <property type="entry name" value="OMPR_PHOB"/>
    <property type="match status" value="1"/>
</dbReference>
<organism evidence="10 11">
    <name type="scientific">Actinophytocola xanthii</name>
    <dbReference type="NCBI Taxonomy" id="1912961"/>
    <lineage>
        <taxon>Bacteria</taxon>
        <taxon>Bacillati</taxon>
        <taxon>Actinomycetota</taxon>
        <taxon>Actinomycetes</taxon>
        <taxon>Pseudonocardiales</taxon>
        <taxon>Pseudonocardiaceae</taxon>
    </lineage>
</organism>
<dbReference type="Proteomes" id="UP000185596">
    <property type="component" value="Unassembled WGS sequence"/>
</dbReference>
<dbReference type="PANTHER" id="PTHR48111">
    <property type="entry name" value="REGULATOR OF RPOS"/>
    <property type="match status" value="1"/>
</dbReference>
<feature type="domain" description="OmpR/PhoB-type" evidence="9">
    <location>
        <begin position="127"/>
        <end position="231"/>
    </location>
</feature>
<dbReference type="GO" id="GO:0000156">
    <property type="term" value="F:phosphorelay response regulator activity"/>
    <property type="evidence" value="ECO:0007669"/>
    <property type="project" value="TreeGrafter"/>
</dbReference>
<evidence type="ECO:0000259" key="9">
    <source>
        <dbReference type="PROSITE" id="PS51755"/>
    </source>
</evidence>
<dbReference type="RefSeq" id="WP_075123407.1">
    <property type="nucleotide sequence ID" value="NZ_MSIE01000001.1"/>
</dbReference>
<dbReference type="InterPro" id="IPR001789">
    <property type="entry name" value="Sig_transdc_resp-reg_receiver"/>
</dbReference>
<dbReference type="EMBL" id="MSIE01000001">
    <property type="protein sequence ID" value="OLF19373.1"/>
    <property type="molecule type" value="Genomic_DNA"/>
</dbReference>
<dbReference type="SUPFAM" id="SSF46894">
    <property type="entry name" value="C-terminal effector domain of the bipartite response regulators"/>
    <property type="match status" value="1"/>
</dbReference>
<dbReference type="InterPro" id="IPR036388">
    <property type="entry name" value="WH-like_DNA-bd_sf"/>
</dbReference>
<name>A0A1Q8CYE3_9PSEU</name>
<feature type="domain" description="Response regulatory" evidence="8">
    <location>
        <begin position="3"/>
        <end position="116"/>
    </location>
</feature>
<dbReference type="GO" id="GO:0032993">
    <property type="term" value="C:protein-DNA complex"/>
    <property type="evidence" value="ECO:0007669"/>
    <property type="project" value="TreeGrafter"/>
</dbReference>
<dbReference type="Pfam" id="PF00072">
    <property type="entry name" value="Response_reg"/>
    <property type="match status" value="1"/>
</dbReference>
<evidence type="ECO:0000313" key="10">
    <source>
        <dbReference type="EMBL" id="OLF19373.1"/>
    </source>
</evidence>
<dbReference type="Gene3D" id="3.40.50.2300">
    <property type="match status" value="1"/>
</dbReference>
<dbReference type="GO" id="GO:0005829">
    <property type="term" value="C:cytosol"/>
    <property type="evidence" value="ECO:0007669"/>
    <property type="project" value="TreeGrafter"/>
</dbReference>
<evidence type="ECO:0000256" key="3">
    <source>
        <dbReference type="ARBA" id="ARBA00023015"/>
    </source>
</evidence>
<dbReference type="InterPro" id="IPR001867">
    <property type="entry name" value="OmpR/PhoB-type_DNA-bd"/>
</dbReference>
<dbReference type="SMART" id="SM00862">
    <property type="entry name" value="Trans_reg_C"/>
    <property type="match status" value="1"/>
</dbReference>
<feature type="DNA-binding region" description="OmpR/PhoB-type" evidence="7">
    <location>
        <begin position="127"/>
        <end position="231"/>
    </location>
</feature>
<dbReference type="Pfam" id="PF00486">
    <property type="entry name" value="Trans_reg_C"/>
    <property type="match status" value="1"/>
</dbReference>
<evidence type="ECO:0000256" key="6">
    <source>
        <dbReference type="PROSITE-ProRule" id="PRU00169"/>
    </source>
</evidence>
<dbReference type="STRING" id="1912961.BU204_00115"/>
<gene>
    <name evidence="10" type="ORF">BU204_00115</name>
</gene>
<evidence type="ECO:0000313" key="11">
    <source>
        <dbReference type="Proteomes" id="UP000185596"/>
    </source>
</evidence>
<dbReference type="Gene3D" id="6.10.250.690">
    <property type="match status" value="1"/>
</dbReference>
<keyword evidence="5" id="KW-0804">Transcription</keyword>
<protein>
    <submittedName>
        <fullName evidence="10">DNA-binding response regulator</fullName>
    </submittedName>
</protein>
<evidence type="ECO:0000256" key="5">
    <source>
        <dbReference type="ARBA" id="ARBA00023163"/>
    </source>
</evidence>
<evidence type="ECO:0000259" key="8">
    <source>
        <dbReference type="PROSITE" id="PS50110"/>
    </source>
</evidence>
<dbReference type="CDD" id="cd17574">
    <property type="entry name" value="REC_OmpR"/>
    <property type="match status" value="1"/>
</dbReference>
<evidence type="ECO:0000256" key="4">
    <source>
        <dbReference type="ARBA" id="ARBA00023125"/>
    </source>
</evidence>
<dbReference type="CDD" id="cd00383">
    <property type="entry name" value="trans_reg_C"/>
    <property type="match status" value="1"/>
</dbReference>
<evidence type="ECO:0000256" key="2">
    <source>
        <dbReference type="ARBA" id="ARBA00023012"/>
    </source>
</evidence>
<proteinExistence type="predicted"/>
<dbReference type="InterPro" id="IPR016032">
    <property type="entry name" value="Sig_transdc_resp-reg_C-effctor"/>
</dbReference>
<keyword evidence="3" id="KW-0805">Transcription regulation</keyword>
<accession>A0A1Q8CYE3</accession>
<keyword evidence="1 6" id="KW-0597">Phosphoprotein</keyword>
<dbReference type="Gene3D" id="1.10.10.10">
    <property type="entry name" value="Winged helix-like DNA-binding domain superfamily/Winged helix DNA-binding domain"/>
    <property type="match status" value="1"/>
</dbReference>
<keyword evidence="4 7" id="KW-0238">DNA-binding</keyword>
<dbReference type="AlphaFoldDB" id="A0A1Q8CYE3"/>
<sequence>MAKILAVEDEPDIALALRLIFERAGYEFVSCADGRTGLRKVHEEKPDLVLLDVGLPGMDGWTVLERIRDLADLPVLMLSAHGQETDKVRGLRAGADDYVTKPFTNNELLARAEALLRRAGKAAGGNELTDSYDDGMVRIDRRARSVHVTTAEGEQEVRLTSMEFRLLNVFVTHTGAVLSAQQLLSQVWDDPTGLGPDRVKFAVLRLRRKLGWEGDQSPIEAIRGVGYRYRGTSTG</sequence>